<dbReference type="InterPro" id="IPR033891">
    <property type="entry name" value="TTC38"/>
</dbReference>
<keyword evidence="5" id="KW-0472">Membrane</keyword>
<keyword evidence="5" id="KW-0812">Transmembrane</keyword>
<dbReference type="InterPro" id="IPR011990">
    <property type="entry name" value="TPR-like_helical_dom_sf"/>
</dbReference>
<keyword evidence="5" id="KW-1133">Transmembrane helix</keyword>
<dbReference type="AlphaFoldDB" id="A0A1I7XDD6"/>
<dbReference type="WBParaSite" id="Hba_15653">
    <property type="protein sequence ID" value="Hba_15653"/>
    <property type="gene ID" value="Hba_15653"/>
</dbReference>
<organism evidence="6 7">
    <name type="scientific">Heterorhabditis bacteriophora</name>
    <name type="common">Entomopathogenic nematode worm</name>
    <dbReference type="NCBI Taxonomy" id="37862"/>
    <lineage>
        <taxon>Eukaryota</taxon>
        <taxon>Metazoa</taxon>
        <taxon>Ecdysozoa</taxon>
        <taxon>Nematoda</taxon>
        <taxon>Chromadorea</taxon>
        <taxon>Rhabditida</taxon>
        <taxon>Rhabditina</taxon>
        <taxon>Rhabditomorpha</taxon>
        <taxon>Strongyloidea</taxon>
        <taxon>Heterorhabditidae</taxon>
        <taxon>Heterorhabditis</taxon>
    </lineage>
</organism>
<dbReference type="PANTHER" id="PTHR16263:SF4">
    <property type="entry name" value="TETRATRICOPEPTIDE REPEAT PROTEIN 38"/>
    <property type="match status" value="1"/>
</dbReference>
<evidence type="ECO:0000313" key="7">
    <source>
        <dbReference type="WBParaSite" id="Hba_15653"/>
    </source>
</evidence>
<evidence type="ECO:0000256" key="2">
    <source>
        <dbReference type="ARBA" id="ARBA00019992"/>
    </source>
</evidence>
<dbReference type="SUPFAM" id="SSF48452">
    <property type="entry name" value="TPR-like"/>
    <property type="match status" value="1"/>
</dbReference>
<evidence type="ECO:0000256" key="4">
    <source>
        <dbReference type="ARBA" id="ARBA00022803"/>
    </source>
</evidence>
<sequence length="503" mass="57559">MPRAFRLGLEGMGMSTCARVNPVFTEELQQLNKDAADYGTKREQKHVKAVKQWAEGEMRAAANTWEDILAEFPTDLMACKFAHEAYFFMGDRWNKRDSVKRVIGKYKGTEPCYSYLHGMLAFGLEECGEYRKAEKEAQQALSLNRFDSWATHATAHVMEMEGRQDEGIHFMENTVNDWKPGWMIATHNFWHNALFYIEKAEYEISLSIFDQEISPRLAKSGSMLDMVDAVSLLWRLEMEGVNVGKRWNTLPSMQKHIHDHVIVFNDVHLGPMLLKMEDYDDEIKLHDSLVNFSRCCTGDNARVSRLVGVPLYEGMIHYGRGNFDEAAAKLLPIRDTVYTIGGSNAQEGYSNSYPNTSYKSFQRMINDSYIDRGMKVGKYACSLKVFRQFLATKTARILYILGKTADNEKILDEMLLEVDESSKESIFHSVFTVLKEPHLRTPFFIGCLSLQLIVCIWPIIYLSTDILEENFSEETSQIASLAFIMANFIAGMGGMFIIEKYSL</sequence>
<proteinExistence type="inferred from homology"/>
<reference evidence="7" key="1">
    <citation type="submission" date="2016-11" db="UniProtKB">
        <authorList>
            <consortium name="WormBaseParasite"/>
        </authorList>
    </citation>
    <scope>IDENTIFICATION</scope>
</reference>
<comment type="similarity">
    <text evidence="1">Belongs to the TTC38 family.</text>
</comment>
<evidence type="ECO:0000313" key="6">
    <source>
        <dbReference type="Proteomes" id="UP000095283"/>
    </source>
</evidence>
<evidence type="ECO:0000256" key="3">
    <source>
        <dbReference type="ARBA" id="ARBA00022737"/>
    </source>
</evidence>
<accession>A0A1I7XDD6</accession>
<evidence type="ECO:0000256" key="5">
    <source>
        <dbReference type="SAM" id="Phobius"/>
    </source>
</evidence>
<keyword evidence="6" id="KW-1185">Reference proteome</keyword>
<dbReference type="PANTHER" id="PTHR16263">
    <property type="entry name" value="TETRATRICOPEPTIDE REPEAT PROTEIN 38"/>
    <property type="match status" value="1"/>
</dbReference>
<dbReference type="Gene3D" id="1.20.1250.20">
    <property type="entry name" value="MFS general substrate transporter like domains"/>
    <property type="match status" value="1"/>
</dbReference>
<feature type="transmembrane region" description="Helical" evidence="5">
    <location>
        <begin position="443"/>
        <end position="463"/>
    </location>
</feature>
<feature type="transmembrane region" description="Helical" evidence="5">
    <location>
        <begin position="478"/>
        <end position="498"/>
    </location>
</feature>
<evidence type="ECO:0000256" key="1">
    <source>
        <dbReference type="ARBA" id="ARBA00005857"/>
    </source>
</evidence>
<keyword evidence="4" id="KW-0802">TPR repeat</keyword>
<name>A0A1I7XDD6_HETBA</name>
<dbReference type="InterPro" id="IPR036259">
    <property type="entry name" value="MFS_trans_sf"/>
</dbReference>
<dbReference type="Proteomes" id="UP000095283">
    <property type="component" value="Unplaced"/>
</dbReference>
<dbReference type="Gene3D" id="1.25.40.10">
    <property type="entry name" value="Tetratricopeptide repeat domain"/>
    <property type="match status" value="1"/>
</dbReference>
<dbReference type="CDD" id="cd05804">
    <property type="entry name" value="StaR_like"/>
    <property type="match status" value="1"/>
</dbReference>
<keyword evidence="3" id="KW-0677">Repeat</keyword>
<protein>
    <recommendedName>
        <fullName evidence="2">Tetratricopeptide repeat protein 38</fullName>
    </recommendedName>
</protein>